<sequence>MKIKLSLGNVLIKYMLFTFNLIFVMTGIALLGFGFLVKTLYHNYEHFLTPKYFDVASMFVTVGGIVVVVAFLGCCGAIKESAWMVLTLECCGSQNYTDWYPILNNSLPMSCCGNQIGAIGSLSCNEQSAFLHKPPCANILGHIVKENAGSIAVVALGIASVQFCVICFFQMLGIMFACTLGKSIRHQYQNM</sequence>
<dbReference type="InterPro" id="IPR018499">
    <property type="entry name" value="Tetraspanin/Peripherin"/>
</dbReference>
<protein>
    <recommendedName>
        <fullName evidence="6">Tetraspanin</fullName>
    </recommendedName>
</protein>
<keyword evidence="5 6" id="KW-0472">Membrane</keyword>
<evidence type="ECO:0000256" key="6">
    <source>
        <dbReference type="RuleBase" id="RU361218"/>
    </source>
</evidence>
<dbReference type="PANTHER" id="PTHR19282:SF551">
    <property type="entry name" value="RE08073P-RELATED"/>
    <property type="match status" value="1"/>
</dbReference>
<evidence type="ECO:0000256" key="3">
    <source>
        <dbReference type="ARBA" id="ARBA00022692"/>
    </source>
</evidence>
<comment type="subcellular location">
    <subcellularLocation>
        <location evidence="1 6">Membrane</location>
        <topology evidence="1 6">Multi-pass membrane protein</topology>
    </subcellularLocation>
</comment>
<accession>A0A8D8X778</accession>
<evidence type="ECO:0000313" key="7">
    <source>
        <dbReference type="EMBL" id="CAG6684888.1"/>
    </source>
</evidence>
<dbReference type="PROSITE" id="PS00421">
    <property type="entry name" value="TM4_1"/>
    <property type="match status" value="1"/>
</dbReference>
<dbReference type="SUPFAM" id="SSF48652">
    <property type="entry name" value="Tetraspanin"/>
    <property type="match status" value="1"/>
</dbReference>
<keyword evidence="4 6" id="KW-1133">Transmembrane helix</keyword>
<organism evidence="7">
    <name type="scientific">Cacopsylla melanoneura</name>
    <dbReference type="NCBI Taxonomy" id="428564"/>
    <lineage>
        <taxon>Eukaryota</taxon>
        <taxon>Metazoa</taxon>
        <taxon>Ecdysozoa</taxon>
        <taxon>Arthropoda</taxon>
        <taxon>Hexapoda</taxon>
        <taxon>Insecta</taxon>
        <taxon>Pterygota</taxon>
        <taxon>Neoptera</taxon>
        <taxon>Paraneoptera</taxon>
        <taxon>Hemiptera</taxon>
        <taxon>Sternorrhyncha</taxon>
        <taxon>Psylloidea</taxon>
        <taxon>Psyllidae</taxon>
        <taxon>Psyllinae</taxon>
        <taxon>Cacopsylla</taxon>
    </lineage>
</organism>
<feature type="transmembrane region" description="Helical" evidence="6">
    <location>
        <begin position="12"/>
        <end position="36"/>
    </location>
</feature>
<dbReference type="PIRSF" id="PIRSF002419">
    <property type="entry name" value="Tetraspanin"/>
    <property type="match status" value="1"/>
</dbReference>
<dbReference type="PANTHER" id="PTHR19282">
    <property type="entry name" value="TETRASPANIN"/>
    <property type="match status" value="1"/>
</dbReference>
<dbReference type="EMBL" id="HBUF01269668">
    <property type="protein sequence ID" value="CAG6684888.1"/>
    <property type="molecule type" value="Transcribed_RNA"/>
</dbReference>
<evidence type="ECO:0000256" key="4">
    <source>
        <dbReference type="ARBA" id="ARBA00022989"/>
    </source>
</evidence>
<feature type="transmembrane region" description="Helical" evidence="6">
    <location>
        <begin position="151"/>
        <end position="177"/>
    </location>
</feature>
<evidence type="ECO:0000256" key="5">
    <source>
        <dbReference type="ARBA" id="ARBA00023136"/>
    </source>
</evidence>
<dbReference type="AlphaFoldDB" id="A0A8D8X778"/>
<dbReference type="InterPro" id="IPR018503">
    <property type="entry name" value="Tetraspanin_CS"/>
</dbReference>
<dbReference type="GO" id="GO:0005886">
    <property type="term" value="C:plasma membrane"/>
    <property type="evidence" value="ECO:0007669"/>
    <property type="project" value="TreeGrafter"/>
</dbReference>
<reference evidence="7" key="1">
    <citation type="submission" date="2021-05" db="EMBL/GenBank/DDBJ databases">
        <authorList>
            <person name="Alioto T."/>
            <person name="Alioto T."/>
            <person name="Gomez Garrido J."/>
        </authorList>
    </citation>
    <scope>NUCLEOTIDE SEQUENCE</scope>
</reference>
<dbReference type="PRINTS" id="PR00259">
    <property type="entry name" value="TMFOUR"/>
</dbReference>
<feature type="transmembrane region" description="Helical" evidence="6">
    <location>
        <begin position="56"/>
        <end position="78"/>
    </location>
</feature>
<proteinExistence type="inferred from homology"/>
<comment type="similarity">
    <text evidence="2 6">Belongs to the tetraspanin (TM4SF) family.</text>
</comment>
<dbReference type="InterPro" id="IPR008952">
    <property type="entry name" value="Tetraspanin_EC2_sf"/>
</dbReference>
<dbReference type="Gene3D" id="1.10.1450.10">
    <property type="entry name" value="Tetraspanin"/>
    <property type="match status" value="1"/>
</dbReference>
<name>A0A8D8X778_9HEMI</name>
<evidence type="ECO:0000256" key="2">
    <source>
        <dbReference type="ARBA" id="ARBA00006840"/>
    </source>
</evidence>
<keyword evidence="3 6" id="KW-0812">Transmembrane</keyword>
<dbReference type="InterPro" id="IPR000301">
    <property type="entry name" value="Tetraspanin_animals"/>
</dbReference>
<comment type="caution">
    <text evidence="6">Lacks conserved residue(s) required for the propagation of feature annotation.</text>
</comment>
<dbReference type="Pfam" id="PF00335">
    <property type="entry name" value="Tetraspanin"/>
    <property type="match status" value="1"/>
</dbReference>
<evidence type="ECO:0000256" key="1">
    <source>
        <dbReference type="ARBA" id="ARBA00004141"/>
    </source>
</evidence>